<reference evidence="11 12" key="1">
    <citation type="submission" date="2017-06" db="EMBL/GenBank/DDBJ databases">
        <authorList>
            <person name="Kim H.J."/>
            <person name="Triplett B.A."/>
        </authorList>
    </citation>
    <scope>NUCLEOTIDE SEQUENCE [LARGE SCALE GENOMIC DNA]</scope>
    <source>
        <strain evidence="11 12">B29T1</strain>
    </source>
</reference>
<dbReference type="Pfam" id="PF00528">
    <property type="entry name" value="BPD_transp_1"/>
    <property type="match status" value="1"/>
</dbReference>
<feature type="domain" description="ABC transmembrane type-1" evidence="10">
    <location>
        <begin position="103"/>
        <end position="292"/>
    </location>
</feature>
<feature type="transmembrane region" description="Helical" evidence="9">
    <location>
        <begin position="209"/>
        <end position="230"/>
    </location>
</feature>
<dbReference type="GO" id="GO:0015833">
    <property type="term" value="P:peptide transport"/>
    <property type="evidence" value="ECO:0007669"/>
    <property type="project" value="UniProtKB-KW"/>
</dbReference>
<evidence type="ECO:0000256" key="4">
    <source>
        <dbReference type="ARBA" id="ARBA00022692"/>
    </source>
</evidence>
<dbReference type="SUPFAM" id="SSF161098">
    <property type="entry name" value="MetI-like"/>
    <property type="match status" value="1"/>
</dbReference>
<dbReference type="InterPro" id="IPR050366">
    <property type="entry name" value="BP-dependent_transpt_permease"/>
</dbReference>
<dbReference type="GO" id="GO:0015031">
    <property type="term" value="P:protein transport"/>
    <property type="evidence" value="ECO:0007669"/>
    <property type="project" value="UniProtKB-KW"/>
</dbReference>
<evidence type="ECO:0000256" key="3">
    <source>
        <dbReference type="ARBA" id="ARBA00022475"/>
    </source>
</evidence>
<dbReference type="EMBL" id="FYEH01000010">
    <property type="protein sequence ID" value="SNB72914.1"/>
    <property type="molecule type" value="Genomic_DNA"/>
</dbReference>
<dbReference type="Gene3D" id="1.10.3720.10">
    <property type="entry name" value="MetI-like"/>
    <property type="match status" value="1"/>
</dbReference>
<proteinExistence type="inferred from homology"/>
<dbReference type="InterPro" id="IPR035906">
    <property type="entry name" value="MetI-like_sf"/>
</dbReference>
<accession>A0A212RKC3</accession>
<keyword evidence="8 9" id="KW-0472">Membrane</keyword>
<feature type="transmembrane region" description="Helical" evidence="9">
    <location>
        <begin position="270"/>
        <end position="291"/>
    </location>
</feature>
<sequence length="307" mass="33457">MASVDPALMGKLAMAPDRGRSLTRRVWAEAFRQPEFKIGLVVFLILFLLACFYPELSSIDPLKMNVRGRLLPPLFLGPNWSFTNPLGTDQLGRDMLLRCLVGLRYSFLIGVSTVIVMLLIGCTIGMVAGYKGGWISTILMRLTDAQLSIPMIILAIAILGVSRPTIPAIVLVLGLAGWPTYARVTRSVVMAESRKEFVRGAKVLGASDIRIMALLLAPLVLPPIVFVSVLDIARMMIFESILGFIGLGVQPPTPTFGNLIADGRKYLLNAWWIATMPGIFLCVTLTSVNLMGAALERARNRIFGGLA</sequence>
<keyword evidence="7 9" id="KW-1133">Transmembrane helix</keyword>
<dbReference type="CDD" id="cd06261">
    <property type="entry name" value="TM_PBP2"/>
    <property type="match status" value="1"/>
</dbReference>
<evidence type="ECO:0000256" key="8">
    <source>
        <dbReference type="ARBA" id="ARBA00023136"/>
    </source>
</evidence>
<organism evidence="11 12">
    <name type="scientific">Arboricoccus pini</name>
    <dbReference type="NCBI Taxonomy" id="1963835"/>
    <lineage>
        <taxon>Bacteria</taxon>
        <taxon>Pseudomonadati</taxon>
        <taxon>Pseudomonadota</taxon>
        <taxon>Alphaproteobacteria</taxon>
        <taxon>Geminicoccales</taxon>
        <taxon>Geminicoccaceae</taxon>
        <taxon>Arboricoccus</taxon>
    </lineage>
</organism>
<evidence type="ECO:0000256" key="6">
    <source>
        <dbReference type="ARBA" id="ARBA00022927"/>
    </source>
</evidence>
<feature type="transmembrane region" description="Helical" evidence="9">
    <location>
        <begin position="105"/>
        <end position="130"/>
    </location>
</feature>
<dbReference type="OrthoDB" id="9766870at2"/>
<keyword evidence="4 9" id="KW-0812">Transmembrane</keyword>
<evidence type="ECO:0000313" key="11">
    <source>
        <dbReference type="EMBL" id="SNB72914.1"/>
    </source>
</evidence>
<dbReference type="AlphaFoldDB" id="A0A212RKC3"/>
<gene>
    <name evidence="11" type="ORF">SAMN07250955_11022</name>
</gene>
<dbReference type="RefSeq" id="WP_088562106.1">
    <property type="nucleotide sequence ID" value="NZ_FYEH01000010.1"/>
</dbReference>
<name>A0A212RKC3_9PROT</name>
<evidence type="ECO:0000313" key="12">
    <source>
        <dbReference type="Proteomes" id="UP000197065"/>
    </source>
</evidence>
<evidence type="ECO:0000256" key="9">
    <source>
        <dbReference type="RuleBase" id="RU363032"/>
    </source>
</evidence>
<evidence type="ECO:0000256" key="2">
    <source>
        <dbReference type="ARBA" id="ARBA00022448"/>
    </source>
</evidence>
<keyword evidence="5" id="KW-0571">Peptide transport</keyword>
<feature type="transmembrane region" description="Helical" evidence="9">
    <location>
        <begin position="38"/>
        <end position="56"/>
    </location>
</feature>
<evidence type="ECO:0000256" key="7">
    <source>
        <dbReference type="ARBA" id="ARBA00022989"/>
    </source>
</evidence>
<comment type="subcellular location">
    <subcellularLocation>
        <location evidence="1 9">Cell membrane</location>
        <topology evidence="1 9">Multi-pass membrane protein</topology>
    </subcellularLocation>
</comment>
<dbReference type="Proteomes" id="UP000197065">
    <property type="component" value="Unassembled WGS sequence"/>
</dbReference>
<feature type="transmembrane region" description="Helical" evidence="9">
    <location>
        <begin position="168"/>
        <end position="189"/>
    </location>
</feature>
<dbReference type="GO" id="GO:0055085">
    <property type="term" value="P:transmembrane transport"/>
    <property type="evidence" value="ECO:0007669"/>
    <property type="project" value="InterPro"/>
</dbReference>
<evidence type="ECO:0000256" key="5">
    <source>
        <dbReference type="ARBA" id="ARBA00022856"/>
    </source>
</evidence>
<dbReference type="PANTHER" id="PTHR43386">
    <property type="entry name" value="OLIGOPEPTIDE TRANSPORT SYSTEM PERMEASE PROTEIN APPC"/>
    <property type="match status" value="1"/>
</dbReference>
<dbReference type="PROSITE" id="PS50928">
    <property type="entry name" value="ABC_TM1"/>
    <property type="match status" value="1"/>
</dbReference>
<dbReference type="InterPro" id="IPR025966">
    <property type="entry name" value="OppC_N"/>
</dbReference>
<keyword evidence="6" id="KW-0653">Protein transport</keyword>
<evidence type="ECO:0000256" key="1">
    <source>
        <dbReference type="ARBA" id="ARBA00004651"/>
    </source>
</evidence>
<dbReference type="InterPro" id="IPR000515">
    <property type="entry name" value="MetI-like"/>
</dbReference>
<keyword evidence="12" id="KW-1185">Reference proteome</keyword>
<feature type="transmembrane region" description="Helical" evidence="9">
    <location>
        <begin position="142"/>
        <end position="162"/>
    </location>
</feature>
<evidence type="ECO:0000259" key="10">
    <source>
        <dbReference type="PROSITE" id="PS50928"/>
    </source>
</evidence>
<dbReference type="PANTHER" id="PTHR43386:SF1">
    <property type="entry name" value="D,D-DIPEPTIDE TRANSPORT SYSTEM PERMEASE PROTEIN DDPC-RELATED"/>
    <property type="match status" value="1"/>
</dbReference>
<protein>
    <submittedName>
        <fullName evidence="11">Peptide/nickel transport system permease protein</fullName>
    </submittedName>
</protein>
<dbReference type="Pfam" id="PF12911">
    <property type="entry name" value="OppC_N"/>
    <property type="match status" value="1"/>
</dbReference>
<keyword evidence="2 9" id="KW-0813">Transport</keyword>
<keyword evidence="3" id="KW-1003">Cell membrane</keyword>
<dbReference type="GO" id="GO:0005886">
    <property type="term" value="C:plasma membrane"/>
    <property type="evidence" value="ECO:0007669"/>
    <property type="project" value="UniProtKB-SubCell"/>
</dbReference>
<comment type="similarity">
    <text evidence="9">Belongs to the binding-protein-dependent transport system permease family.</text>
</comment>